<accession>A0ACA9NYF7</accession>
<evidence type="ECO:0000313" key="2">
    <source>
        <dbReference type="Proteomes" id="UP000789920"/>
    </source>
</evidence>
<sequence>MSQHKIVSPHTRVKEYPEYLRVDNNAFFCKFCNVPLEWKCKSTTQNEPVFPLVYNHLEQLLAYLQSNRNSNSFSEELDNTIRQQK</sequence>
<comment type="caution">
    <text evidence="1">The sequence shown here is derived from an EMBL/GenBank/DDBJ whole genome shotgun (WGS) entry which is preliminary data.</text>
</comment>
<keyword evidence="2" id="KW-1185">Reference proteome</keyword>
<gene>
    <name evidence="1" type="ORF">RPERSI_LOCUS9137</name>
</gene>
<organism evidence="1 2">
    <name type="scientific">Racocetra persica</name>
    <dbReference type="NCBI Taxonomy" id="160502"/>
    <lineage>
        <taxon>Eukaryota</taxon>
        <taxon>Fungi</taxon>
        <taxon>Fungi incertae sedis</taxon>
        <taxon>Mucoromycota</taxon>
        <taxon>Glomeromycotina</taxon>
        <taxon>Glomeromycetes</taxon>
        <taxon>Diversisporales</taxon>
        <taxon>Gigasporaceae</taxon>
        <taxon>Racocetra</taxon>
    </lineage>
</organism>
<dbReference type="Proteomes" id="UP000789920">
    <property type="component" value="Unassembled WGS sequence"/>
</dbReference>
<name>A0ACA9NYF7_9GLOM</name>
<reference evidence="1" key="1">
    <citation type="submission" date="2021-06" db="EMBL/GenBank/DDBJ databases">
        <authorList>
            <person name="Kallberg Y."/>
            <person name="Tangrot J."/>
            <person name="Rosling A."/>
        </authorList>
    </citation>
    <scope>NUCLEOTIDE SEQUENCE</scope>
    <source>
        <strain evidence="1">MA461A</strain>
    </source>
</reference>
<evidence type="ECO:0000313" key="1">
    <source>
        <dbReference type="EMBL" id="CAG8681533.1"/>
    </source>
</evidence>
<protein>
    <submittedName>
        <fullName evidence="1">33139_t:CDS:1</fullName>
    </submittedName>
</protein>
<feature type="non-terminal residue" evidence="1">
    <location>
        <position position="85"/>
    </location>
</feature>
<dbReference type="EMBL" id="CAJVQC010017009">
    <property type="protein sequence ID" value="CAG8681533.1"/>
    <property type="molecule type" value="Genomic_DNA"/>
</dbReference>
<proteinExistence type="predicted"/>